<evidence type="ECO:0000256" key="3">
    <source>
        <dbReference type="ARBA" id="ARBA00011270"/>
    </source>
</evidence>
<reference evidence="11 12" key="1">
    <citation type="submission" date="2015-09" db="EMBL/GenBank/DDBJ databases">
        <title>Draft genome sequence of Alicyclobacillus ferrooxydans DSM 22381.</title>
        <authorList>
            <person name="Hemp J."/>
        </authorList>
    </citation>
    <scope>NUCLEOTIDE SEQUENCE [LARGE SCALE GENOMIC DNA]</scope>
    <source>
        <strain evidence="11 12">TC-34</strain>
    </source>
</reference>
<dbReference type="PANTHER" id="PTHR43406:SF1">
    <property type="entry name" value="TRYPTOPHAN SYNTHASE ALPHA CHAIN, CHLOROPLASTIC"/>
    <property type="match status" value="1"/>
</dbReference>
<dbReference type="FunFam" id="3.20.20.70:FF:000037">
    <property type="entry name" value="Tryptophan synthase alpha chain"/>
    <property type="match status" value="1"/>
</dbReference>
<keyword evidence="4 9" id="KW-0028">Amino-acid biosynthesis</keyword>
<feature type="active site" description="Proton acceptor" evidence="9">
    <location>
        <position position="48"/>
    </location>
</feature>
<dbReference type="Proteomes" id="UP000050482">
    <property type="component" value="Unassembled WGS sequence"/>
</dbReference>
<evidence type="ECO:0000256" key="6">
    <source>
        <dbReference type="ARBA" id="ARBA00023141"/>
    </source>
</evidence>
<evidence type="ECO:0000256" key="10">
    <source>
        <dbReference type="RuleBase" id="RU003662"/>
    </source>
</evidence>
<keyword evidence="6 9" id="KW-0057">Aromatic amino acid biosynthesis</keyword>
<proteinExistence type="inferred from homology"/>
<comment type="similarity">
    <text evidence="9 10">Belongs to the TrpA family.</text>
</comment>
<dbReference type="GO" id="GO:0004834">
    <property type="term" value="F:tryptophan synthase activity"/>
    <property type="evidence" value="ECO:0007669"/>
    <property type="project" value="UniProtKB-UniRule"/>
</dbReference>
<comment type="function">
    <text evidence="1 9">The alpha subunit is responsible for the aldol cleavage of indoleglycerol phosphate to indole and glyceraldehyde 3-phosphate.</text>
</comment>
<dbReference type="EMBL" id="LJCO01000020">
    <property type="protein sequence ID" value="KPV44871.1"/>
    <property type="molecule type" value="Genomic_DNA"/>
</dbReference>
<gene>
    <name evidence="9" type="primary">trpA</name>
    <name evidence="11" type="ORF">AN477_05145</name>
</gene>
<dbReference type="CDD" id="cd04724">
    <property type="entry name" value="Tryptophan_synthase_alpha"/>
    <property type="match status" value="1"/>
</dbReference>
<dbReference type="InterPro" id="IPR018204">
    <property type="entry name" value="Trp_synthase_alpha_AS"/>
</dbReference>
<dbReference type="RefSeq" id="WP_054968102.1">
    <property type="nucleotide sequence ID" value="NZ_LJCO01000020.1"/>
</dbReference>
<dbReference type="NCBIfam" id="TIGR00262">
    <property type="entry name" value="trpA"/>
    <property type="match status" value="1"/>
</dbReference>
<evidence type="ECO:0000313" key="11">
    <source>
        <dbReference type="EMBL" id="KPV44871.1"/>
    </source>
</evidence>
<keyword evidence="12" id="KW-1185">Reference proteome</keyword>
<dbReference type="AlphaFoldDB" id="A0A0P9CH83"/>
<dbReference type="SUPFAM" id="SSF51366">
    <property type="entry name" value="Ribulose-phoshate binding barrel"/>
    <property type="match status" value="1"/>
</dbReference>
<dbReference type="STRING" id="471514.AN477_05145"/>
<comment type="pathway">
    <text evidence="2 9">Amino-acid biosynthesis; L-tryptophan biosynthesis; L-tryptophan from chorismate: step 5/5.</text>
</comment>
<evidence type="ECO:0000256" key="2">
    <source>
        <dbReference type="ARBA" id="ARBA00004733"/>
    </source>
</evidence>
<dbReference type="Gene3D" id="3.20.20.70">
    <property type="entry name" value="Aldolase class I"/>
    <property type="match status" value="1"/>
</dbReference>
<comment type="catalytic activity">
    <reaction evidence="8 9">
        <text>(1S,2R)-1-C-(indol-3-yl)glycerol 3-phosphate + L-serine = D-glyceraldehyde 3-phosphate + L-tryptophan + H2O</text>
        <dbReference type="Rhea" id="RHEA:10532"/>
        <dbReference type="ChEBI" id="CHEBI:15377"/>
        <dbReference type="ChEBI" id="CHEBI:33384"/>
        <dbReference type="ChEBI" id="CHEBI:57912"/>
        <dbReference type="ChEBI" id="CHEBI:58866"/>
        <dbReference type="ChEBI" id="CHEBI:59776"/>
        <dbReference type="EC" id="4.2.1.20"/>
    </reaction>
</comment>
<evidence type="ECO:0000256" key="5">
    <source>
        <dbReference type="ARBA" id="ARBA00022822"/>
    </source>
</evidence>
<dbReference type="InterPro" id="IPR011060">
    <property type="entry name" value="RibuloseP-bd_barrel"/>
</dbReference>
<sequence length="276" mass="30050">MTRIKSAFERQTARAAALIPFLNTGDPDFDTSLELFRTVLRTGADIVEIGAPYSDPLADGPVIQASAVRSLRAGFQFPHVFEMTSRLRRDTDKGLVLFSYFNPLLQYGIDRFFADAVSSGADGVIIPDLPFEESALVRQVADRQGIELIPLVAPTSSEERIAKICEEARGFVYCVSSLGVTGERAKMSERVQDLVRLARSYTRLPIAVGFGVSGAPQARFIAGFADGVIVGSAYVRRIEESLEAPDQTERYALAIDGVSQFTKELTDAISDVSAKS</sequence>
<comment type="caution">
    <text evidence="11">The sequence shown here is derived from an EMBL/GenBank/DDBJ whole genome shotgun (WGS) entry which is preliminary data.</text>
</comment>
<evidence type="ECO:0000256" key="9">
    <source>
        <dbReference type="HAMAP-Rule" id="MF_00131"/>
    </source>
</evidence>
<dbReference type="InterPro" id="IPR013785">
    <property type="entry name" value="Aldolase_TIM"/>
</dbReference>
<evidence type="ECO:0000256" key="8">
    <source>
        <dbReference type="ARBA" id="ARBA00049047"/>
    </source>
</evidence>
<protein>
    <recommendedName>
        <fullName evidence="9">Tryptophan synthase alpha chain</fullName>
        <ecNumber evidence="9">4.2.1.20</ecNumber>
    </recommendedName>
</protein>
<evidence type="ECO:0000313" key="12">
    <source>
        <dbReference type="Proteomes" id="UP000050482"/>
    </source>
</evidence>
<evidence type="ECO:0000256" key="4">
    <source>
        <dbReference type="ARBA" id="ARBA00022605"/>
    </source>
</evidence>
<dbReference type="GO" id="GO:0005829">
    <property type="term" value="C:cytosol"/>
    <property type="evidence" value="ECO:0007669"/>
    <property type="project" value="TreeGrafter"/>
</dbReference>
<keyword evidence="5 9" id="KW-0822">Tryptophan biosynthesis</keyword>
<dbReference type="InterPro" id="IPR002028">
    <property type="entry name" value="Trp_synthase_suA"/>
</dbReference>
<dbReference type="EC" id="4.2.1.20" evidence="9"/>
<feature type="active site" description="Proton acceptor" evidence="9">
    <location>
        <position position="59"/>
    </location>
</feature>
<dbReference type="PANTHER" id="PTHR43406">
    <property type="entry name" value="TRYPTOPHAN SYNTHASE, ALPHA CHAIN"/>
    <property type="match status" value="1"/>
</dbReference>
<accession>A0A0P9CH83</accession>
<dbReference type="UniPathway" id="UPA00035">
    <property type="reaction ID" value="UER00044"/>
</dbReference>
<name>A0A0P9CH83_9BACL</name>
<dbReference type="PATRIC" id="fig|471514.4.peg.3196"/>
<evidence type="ECO:0000256" key="7">
    <source>
        <dbReference type="ARBA" id="ARBA00023239"/>
    </source>
</evidence>
<dbReference type="HAMAP" id="MF_00131">
    <property type="entry name" value="Trp_synth_alpha"/>
    <property type="match status" value="1"/>
</dbReference>
<comment type="subunit">
    <text evidence="3 9">Tetramer of two alpha and two beta chains.</text>
</comment>
<keyword evidence="7 9" id="KW-0456">Lyase</keyword>
<evidence type="ECO:0000256" key="1">
    <source>
        <dbReference type="ARBA" id="ARBA00003365"/>
    </source>
</evidence>
<organism evidence="11 12">
    <name type="scientific">Alicyclobacillus ferrooxydans</name>
    <dbReference type="NCBI Taxonomy" id="471514"/>
    <lineage>
        <taxon>Bacteria</taxon>
        <taxon>Bacillati</taxon>
        <taxon>Bacillota</taxon>
        <taxon>Bacilli</taxon>
        <taxon>Bacillales</taxon>
        <taxon>Alicyclobacillaceae</taxon>
        <taxon>Alicyclobacillus</taxon>
    </lineage>
</organism>
<dbReference type="Pfam" id="PF00290">
    <property type="entry name" value="Trp_syntA"/>
    <property type="match status" value="1"/>
</dbReference>
<dbReference type="PROSITE" id="PS00167">
    <property type="entry name" value="TRP_SYNTHASE_ALPHA"/>
    <property type="match status" value="1"/>
</dbReference>
<dbReference type="OrthoDB" id="9804578at2"/>